<dbReference type="EMBL" id="GBRH01164352">
    <property type="protein sequence ID" value="JAE33544.1"/>
    <property type="molecule type" value="Transcribed_RNA"/>
</dbReference>
<dbReference type="AlphaFoldDB" id="A0A0A9HCK1"/>
<organism evidence="1">
    <name type="scientific">Arundo donax</name>
    <name type="common">Giant reed</name>
    <name type="synonym">Donax arundinaceus</name>
    <dbReference type="NCBI Taxonomy" id="35708"/>
    <lineage>
        <taxon>Eukaryota</taxon>
        <taxon>Viridiplantae</taxon>
        <taxon>Streptophyta</taxon>
        <taxon>Embryophyta</taxon>
        <taxon>Tracheophyta</taxon>
        <taxon>Spermatophyta</taxon>
        <taxon>Magnoliopsida</taxon>
        <taxon>Liliopsida</taxon>
        <taxon>Poales</taxon>
        <taxon>Poaceae</taxon>
        <taxon>PACMAD clade</taxon>
        <taxon>Arundinoideae</taxon>
        <taxon>Arundineae</taxon>
        <taxon>Arundo</taxon>
    </lineage>
</organism>
<evidence type="ECO:0000313" key="1">
    <source>
        <dbReference type="EMBL" id="JAE33544.1"/>
    </source>
</evidence>
<name>A0A0A9HCK1_ARUDO</name>
<sequence>MLVTASNSTAINTNDRLEPEFFLLLHKLQRHCLMACQSKLIRLHINIRKQL</sequence>
<proteinExistence type="predicted"/>
<accession>A0A0A9HCK1</accession>
<reference evidence="1" key="1">
    <citation type="submission" date="2014-09" db="EMBL/GenBank/DDBJ databases">
        <authorList>
            <person name="Magalhaes I.L.F."/>
            <person name="Oliveira U."/>
            <person name="Santos F.R."/>
            <person name="Vidigal T.H.D.A."/>
            <person name="Brescovit A.D."/>
            <person name="Santos A.J."/>
        </authorList>
    </citation>
    <scope>NUCLEOTIDE SEQUENCE</scope>
    <source>
        <tissue evidence="1">Shoot tissue taken approximately 20 cm above the soil surface</tissue>
    </source>
</reference>
<reference evidence="1" key="2">
    <citation type="journal article" date="2015" name="Data Brief">
        <title>Shoot transcriptome of the giant reed, Arundo donax.</title>
        <authorList>
            <person name="Barrero R.A."/>
            <person name="Guerrero F.D."/>
            <person name="Moolhuijzen P."/>
            <person name="Goolsby J.A."/>
            <person name="Tidwell J."/>
            <person name="Bellgard S.E."/>
            <person name="Bellgard M.I."/>
        </authorList>
    </citation>
    <scope>NUCLEOTIDE SEQUENCE</scope>
    <source>
        <tissue evidence="1">Shoot tissue taken approximately 20 cm above the soil surface</tissue>
    </source>
</reference>
<protein>
    <submittedName>
        <fullName evidence="1">Uncharacterized protein</fullName>
    </submittedName>
</protein>